<evidence type="ECO:0000313" key="2">
    <source>
        <dbReference type="EMBL" id="GLI25736.1"/>
    </source>
</evidence>
<dbReference type="InterPro" id="IPR018754">
    <property type="entry name" value="RovC-like_DNA-bd"/>
</dbReference>
<dbReference type="EMBL" id="BSDO01000028">
    <property type="protein sequence ID" value="GLI25736.1"/>
    <property type="molecule type" value="Genomic_DNA"/>
</dbReference>
<protein>
    <recommendedName>
        <fullName evidence="1">T6SS Transcription factor RovC-like DNA binding domain-containing protein</fullName>
    </recommendedName>
</protein>
<evidence type="ECO:0000313" key="3">
    <source>
        <dbReference type="Proteomes" id="UP001144397"/>
    </source>
</evidence>
<feature type="domain" description="T6SS Transcription factor RovC-like DNA binding" evidence="1">
    <location>
        <begin position="13"/>
        <end position="88"/>
    </location>
</feature>
<proteinExistence type="predicted"/>
<dbReference type="Pfam" id="PF10074">
    <property type="entry name" value="RovC_DNA-bd"/>
    <property type="match status" value="1"/>
</dbReference>
<evidence type="ECO:0000259" key="1">
    <source>
        <dbReference type="Pfam" id="PF10074"/>
    </source>
</evidence>
<dbReference type="Proteomes" id="UP001144397">
    <property type="component" value="Unassembled WGS sequence"/>
</dbReference>
<name>A0A9W6CNB2_XANFL</name>
<reference evidence="2" key="1">
    <citation type="submission" date="2022-12" db="EMBL/GenBank/DDBJ databases">
        <title>Reference genome sequencing for broad-spectrum identification of bacterial and archaeal isolates by mass spectrometry.</title>
        <authorList>
            <person name="Sekiguchi Y."/>
            <person name="Tourlousse D.M."/>
        </authorList>
    </citation>
    <scope>NUCLEOTIDE SEQUENCE</scope>
    <source>
        <strain evidence="2">301</strain>
    </source>
</reference>
<gene>
    <name evidence="2" type="ORF">XFLAVUS301_54100</name>
</gene>
<organism evidence="2 3">
    <name type="scientific">Xanthobacter flavus</name>
    <dbReference type="NCBI Taxonomy" id="281"/>
    <lineage>
        <taxon>Bacteria</taxon>
        <taxon>Pseudomonadati</taxon>
        <taxon>Pseudomonadota</taxon>
        <taxon>Alphaproteobacteria</taxon>
        <taxon>Hyphomicrobiales</taxon>
        <taxon>Xanthobacteraceae</taxon>
        <taxon>Xanthobacter</taxon>
    </lineage>
</organism>
<sequence length="91" mass="9984">METGGDMTDAFADTAPSASELTDYDRAHIKLYARLLDATADGAGWEEIASVLFGIDAARESERARHVHDSHLARARWVASSGYKDLLHRPV</sequence>
<accession>A0A9W6CNB2</accession>
<dbReference type="AlphaFoldDB" id="A0A9W6CNB2"/>
<comment type="caution">
    <text evidence="2">The sequence shown here is derived from an EMBL/GenBank/DDBJ whole genome shotgun (WGS) entry which is preliminary data.</text>
</comment>